<gene>
    <name evidence="2" type="ORF">HGP29_09590</name>
</gene>
<organism evidence="2 3">
    <name type="scientific">Flammeovirga agarivorans</name>
    <dbReference type="NCBI Taxonomy" id="2726742"/>
    <lineage>
        <taxon>Bacteria</taxon>
        <taxon>Pseudomonadati</taxon>
        <taxon>Bacteroidota</taxon>
        <taxon>Cytophagia</taxon>
        <taxon>Cytophagales</taxon>
        <taxon>Flammeovirgaceae</taxon>
        <taxon>Flammeovirga</taxon>
    </lineage>
</organism>
<evidence type="ECO:0000313" key="2">
    <source>
        <dbReference type="EMBL" id="NLR91458.1"/>
    </source>
</evidence>
<dbReference type="EMBL" id="JABAIL010000003">
    <property type="protein sequence ID" value="NLR91458.1"/>
    <property type="molecule type" value="Genomic_DNA"/>
</dbReference>
<dbReference type="InterPro" id="IPR014710">
    <property type="entry name" value="RmlC-like_jellyroll"/>
</dbReference>
<dbReference type="SUPFAM" id="SSF51206">
    <property type="entry name" value="cAMP-binding domain-like"/>
    <property type="match status" value="1"/>
</dbReference>
<dbReference type="CDD" id="cd00038">
    <property type="entry name" value="CAP_ED"/>
    <property type="match status" value="1"/>
</dbReference>
<comment type="caution">
    <text evidence="2">The sequence shown here is derived from an EMBL/GenBank/DDBJ whole genome shotgun (WGS) entry which is preliminary data.</text>
</comment>
<accession>A0A7X8XVL5</accession>
<evidence type="ECO:0000259" key="1">
    <source>
        <dbReference type="Pfam" id="PF00027"/>
    </source>
</evidence>
<feature type="domain" description="Cyclic nucleotide-binding" evidence="1">
    <location>
        <begin position="31"/>
        <end position="118"/>
    </location>
</feature>
<dbReference type="AlphaFoldDB" id="A0A7X8XVL5"/>
<dbReference type="Pfam" id="PF00027">
    <property type="entry name" value="cNMP_binding"/>
    <property type="match status" value="1"/>
</dbReference>
<reference evidence="2 3" key="1">
    <citation type="submission" date="2020-04" db="EMBL/GenBank/DDBJ databases">
        <title>Flammeovirga sp. SR4, a novel species isolated from seawater.</title>
        <authorList>
            <person name="Wang X."/>
        </authorList>
    </citation>
    <scope>NUCLEOTIDE SEQUENCE [LARGE SCALE GENOMIC DNA]</scope>
    <source>
        <strain evidence="2 3">SR4</strain>
    </source>
</reference>
<dbReference type="InterPro" id="IPR018490">
    <property type="entry name" value="cNMP-bd_dom_sf"/>
</dbReference>
<evidence type="ECO:0000313" key="3">
    <source>
        <dbReference type="Proteomes" id="UP000585050"/>
    </source>
</evidence>
<proteinExistence type="predicted"/>
<protein>
    <submittedName>
        <fullName evidence="2">Crp/Fnr family transcriptional regulator</fullName>
    </submittedName>
</protein>
<keyword evidence="3" id="KW-1185">Reference proteome</keyword>
<dbReference type="Proteomes" id="UP000585050">
    <property type="component" value="Unassembled WGS sequence"/>
</dbReference>
<dbReference type="InterPro" id="IPR000595">
    <property type="entry name" value="cNMP-bd_dom"/>
</dbReference>
<name>A0A7X8XVL5_9BACT</name>
<dbReference type="Gene3D" id="2.60.120.10">
    <property type="entry name" value="Jelly Rolls"/>
    <property type="match status" value="1"/>
</dbReference>
<sequence length="192" mass="22778">MNLDNFKIQIRKITDFSEDECALFTPHLKKKTLKKGEYLLQVDQPVNEIAFIEKGVLRLYYQSQDGKEVNNHFFLENDYAVSYLDLLKGRPSRYNIQALEDCELITFEVQTLTNAYDQSKNWERFGRIIAESVYAIATNRFESFLFLSAKERYLQMLQDYPFFIEQIPLYHLASYLGIERESLSRIRKEITL</sequence>
<dbReference type="RefSeq" id="WP_168882180.1">
    <property type="nucleotide sequence ID" value="NZ_JABAIL010000003.1"/>
</dbReference>